<sequence>MEGTIGEIRGFAGNFAPLNWQFCQGQTMSIAQETALFAIIGTTYGGDGVTTFQLPNIQSRIVIGTGQGLGLPDYALGEVLGEENHTLLTTEIPAHNHTATVQTDSTPASATFELMGVPGQGGKALPQSNLLGQDATATIYAPGGSQTVAMNAGSVTLNSLTAPLPGVAVSLAGSSLPHSNIQPVLAMNYIICINGIFPSRD</sequence>
<dbReference type="Pfam" id="PF07484">
    <property type="entry name" value="Collar"/>
    <property type="match status" value="1"/>
</dbReference>
<evidence type="ECO:0000313" key="2">
    <source>
        <dbReference type="EMBL" id="QEC62011.1"/>
    </source>
</evidence>
<feature type="domain" description="Phage tail collar" evidence="1">
    <location>
        <begin position="6"/>
        <end position="61"/>
    </location>
</feature>
<name>A0A5B8UUL0_9SPHI</name>
<gene>
    <name evidence="2" type="ORF">FRZ54_05210</name>
</gene>
<dbReference type="SUPFAM" id="SSF88874">
    <property type="entry name" value="Receptor-binding domain of short tail fibre protein gp12"/>
    <property type="match status" value="1"/>
</dbReference>
<dbReference type="EMBL" id="CP042436">
    <property type="protein sequence ID" value="QEC62011.1"/>
    <property type="molecule type" value="Genomic_DNA"/>
</dbReference>
<dbReference type="InterPro" id="IPR037053">
    <property type="entry name" value="Phage_tail_collar_dom_sf"/>
</dbReference>
<dbReference type="InterPro" id="IPR011083">
    <property type="entry name" value="Phage_tail_collar_dom"/>
</dbReference>
<organism evidence="2 3">
    <name type="scientific">Mucilaginibacter ginsenosidivorans</name>
    <dbReference type="NCBI Taxonomy" id="398053"/>
    <lineage>
        <taxon>Bacteria</taxon>
        <taxon>Pseudomonadati</taxon>
        <taxon>Bacteroidota</taxon>
        <taxon>Sphingobacteriia</taxon>
        <taxon>Sphingobacteriales</taxon>
        <taxon>Sphingobacteriaceae</taxon>
        <taxon>Mucilaginibacter</taxon>
    </lineage>
</organism>
<proteinExistence type="predicted"/>
<evidence type="ECO:0000313" key="3">
    <source>
        <dbReference type="Proteomes" id="UP000321479"/>
    </source>
</evidence>
<dbReference type="OrthoDB" id="9810174at2"/>
<dbReference type="Proteomes" id="UP000321479">
    <property type="component" value="Chromosome"/>
</dbReference>
<dbReference type="AlphaFoldDB" id="A0A5B8UUL0"/>
<evidence type="ECO:0000259" key="1">
    <source>
        <dbReference type="Pfam" id="PF07484"/>
    </source>
</evidence>
<accession>A0A5B8UUL0</accession>
<dbReference type="Gene3D" id="3.90.1340.10">
    <property type="entry name" value="Phage tail collar domain"/>
    <property type="match status" value="1"/>
</dbReference>
<dbReference type="KEGG" id="mgin:FRZ54_05210"/>
<dbReference type="RefSeq" id="WP_147030588.1">
    <property type="nucleotide sequence ID" value="NZ_CP042436.1"/>
</dbReference>
<reference evidence="2 3" key="1">
    <citation type="journal article" date="2017" name="Curr. Microbiol.">
        <title>Mucilaginibacter ginsenosidivorans sp. nov., Isolated from Soil of Ginseng Field.</title>
        <authorList>
            <person name="Kim M.M."/>
            <person name="Siddiqi M.Z."/>
            <person name="Im W.T."/>
        </authorList>
    </citation>
    <scope>NUCLEOTIDE SEQUENCE [LARGE SCALE GENOMIC DNA]</scope>
    <source>
        <strain evidence="2 3">Gsoil 3017</strain>
    </source>
</reference>
<protein>
    <submittedName>
        <fullName evidence="2">Phage tail protein</fullName>
    </submittedName>
</protein>
<keyword evidence="3" id="KW-1185">Reference proteome</keyword>